<dbReference type="EMBL" id="VSSQ01008622">
    <property type="protein sequence ID" value="MPM39389.1"/>
    <property type="molecule type" value="Genomic_DNA"/>
</dbReference>
<comment type="caution">
    <text evidence="1">The sequence shown here is derived from an EMBL/GenBank/DDBJ whole genome shotgun (WGS) entry which is preliminary data.</text>
</comment>
<gene>
    <name evidence="1" type="ORF">SDC9_86022</name>
</gene>
<protein>
    <submittedName>
        <fullName evidence="1">Uncharacterized protein</fullName>
    </submittedName>
</protein>
<organism evidence="1">
    <name type="scientific">bioreactor metagenome</name>
    <dbReference type="NCBI Taxonomy" id="1076179"/>
    <lineage>
        <taxon>unclassified sequences</taxon>
        <taxon>metagenomes</taxon>
        <taxon>ecological metagenomes</taxon>
    </lineage>
</organism>
<reference evidence="1" key="1">
    <citation type="submission" date="2019-08" db="EMBL/GenBank/DDBJ databases">
        <authorList>
            <person name="Kucharzyk K."/>
            <person name="Murdoch R.W."/>
            <person name="Higgins S."/>
            <person name="Loffler F."/>
        </authorList>
    </citation>
    <scope>NUCLEOTIDE SEQUENCE</scope>
</reference>
<dbReference type="AlphaFoldDB" id="A0A644ZF32"/>
<proteinExistence type="predicted"/>
<evidence type="ECO:0000313" key="1">
    <source>
        <dbReference type="EMBL" id="MPM39389.1"/>
    </source>
</evidence>
<name>A0A644ZF32_9ZZZZ</name>
<accession>A0A644ZF32</accession>
<sequence length="370" mass="42883">MIQSTMGKYNAIGENVEKQLKRRFENLPVGILITDSNQFIIYKNQMARKLVPNQRIGSRFREKDELDPTKDLFGLYNIDGISLFCCARNFKYLGEGCRIVSFMSDMFVDDRDFKMFAEYAEEEAEAFLTNYTNIKGTCDFSLLRAYINKSSDNLDRVIDCKRIIKAFYRDIITVHPDIVFPCLLSEVKNCFLSITESTVKQYKINLKIKNDPGIILMVNFKDLLYIMINIFNYCLIYSIENEIELGFIPDFGYEKIKFSFTDKNGVFRMFKTLYYNNQSKNKLNMACFSFLPLMIANAVCAKYGHEIEFTAEDGLASVIVRVPITNKMPELRVRSGDEISNFTEESGNAPIKDVLLNALKKMLDEEDYRQ</sequence>